<dbReference type="PANTHER" id="PTHR48035:SF2">
    <property type="entry name" value="RNA-BINDING REGION RNP-1 DOMAIN-CONTAINING PROTEIN"/>
    <property type="match status" value="1"/>
</dbReference>
<keyword evidence="1" id="KW-0694">RNA-binding</keyword>
<dbReference type="RefSeq" id="XP_021337674.1">
    <property type="nucleotide sequence ID" value="XM_021482436.1"/>
</dbReference>
<protein>
    <submittedName>
        <fullName evidence="4">Nucleic acid binding protein, putative</fullName>
    </submittedName>
</protein>
<feature type="compositionally biased region" description="Acidic residues" evidence="2">
    <location>
        <begin position="35"/>
        <end position="45"/>
    </location>
</feature>
<feature type="compositionally biased region" description="Basic residues" evidence="2">
    <location>
        <begin position="14"/>
        <end position="29"/>
    </location>
</feature>
<feature type="compositionally biased region" description="Polar residues" evidence="2">
    <location>
        <begin position="306"/>
        <end position="321"/>
    </location>
</feature>
<dbReference type="InterPro" id="IPR012677">
    <property type="entry name" value="Nucleotide-bd_a/b_plait_sf"/>
</dbReference>
<accession>A0A1N6LXI0</accession>
<reference evidence="4 5" key="2">
    <citation type="journal article" date="2013" name="PLoS ONE">
        <title>Whole genome mapping and re-organization of the nuclear and mitochondrial genomes of Babesia microti isolates.</title>
        <authorList>
            <person name="Cornillot E."/>
            <person name="Dassouli A."/>
            <person name="Garg A."/>
            <person name="Pachikara N."/>
            <person name="Randazzo S."/>
            <person name="Depoix D."/>
            <person name="Carcy B."/>
            <person name="Delbecq S."/>
            <person name="Frutos R."/>
            <person name="Silva J.C."/>
            <person name="Sutton R."/>
            <person name="Krause P.J."/>
            <person name="Mamoun C.B."/>
        </authorList>
    </citation>
    <scope>NUCLEOTIDE SEQUENCE [LARGE SCALE GENOMIC DNA]</scope>
    <source>
        <strain evidence="4 5">RI</strain>
    </source>
</reference>
<dbReference type="AlphaFoldDB" id="A0A1N6LXI0"/>
<reference evidence="4 5" key="3">
    <citation type="journal article" date="2016" name="Sci. Rep.">
        <title>Genome-wide diversity and gene expression profiling of Babesia microti isolates identify polymorphic genes that mediate host-pathogen interactions.</title>
        <authorList>
            <person name="Silva J.C."/>
            <person name="Cornillot E."/>
            <person name="McCracken C."/>
            <person name="Usmani-Brown S."/>
            <person name="Dwivedi A."/>
            <person name="Ifeonu O.O."/>
            <person name="Crabtree J."/>
            <person name="Gotia H.T."/>
            <person name="Virji A.Z."/>
            <person name="Reynes C."/>
            <person name="Colinge J."/>
            <person name="Kumar V."/>
            <person name="Lawres L."/>
            <person name="Pazzi J.E."/>
            <person name="Pablo J.V."/>
            <person name="Hung C."/>
            <person name="Brancato J."/>
            <person name="Kumari P."/>
            <person name="Orvis J."/>
            <person name="Tretina K."/>
            <person name="Chibucos M."/>
            <person name="Ott S."/>
            <person name="Sadzewicz L."/>
            <person name="Sengamalay N."/>
            <person name="Shetty A.C."/>
            <person name="Su Q."/>
            <person name="Tallon L."/>
            <person name="Fraser C.M."/>
            <person name="Frutos R."/>
            <person name="Molina D.M."/>
            <person name="Krause P.J."/>
            <person name="Ben Mamoun C."/>
        </authorList>
    </citation>
    <scope>NUCLEOTIDE SEQUENCE [LARGE SCALE GENOMIC DNA]</scope>
    <source>
        <strain evidence="4 5">RI</strain>
    </source>
</reference>
<dbReference type="SMART" id="SM00360">
    <property type="entry name" value="RRM"/>
    <property type="match status" value="2"/>
</dbReference>
<dbReference type="PROSITE" id="PS50102">
    <property type="entry name" value="RRM"/>
    <property type="match status" value="2"/>
</dbReference>
<dbReference type="InterPro" id="IPR053260">
    <property type="entry name" value="hnRNP"/>
</dbReference>
<reference evidence="4 5" key="1">
    <citation type="journal article" date="2012" name="Nucleic Acids Res.">
        <title>Sequencing of the smallest Apicomplexan genome from the human pathogen Babesia microti.</title>
        <authorList>
            <person name="Cornillot E."/>
            <person name="Hadj-Kaddour K."/>
            <person name="Dassouli A."/>
            <person name="Noel B."/>
            <person name="Ranwez V."/>
            <person name="Vacherie B."/>
            <person name="Augagneur Y."/>
            <person name="Bres V."/>
            <person name="Duclos A."/>
            <person name="Randazzo S."/>
            <person name="Carcy B."/>
            <person name="Debierre-Grockiego F."/>
            <person name="Delbecq S."/>
            <person name="Moubri-Menage K."/>
            <person name="Shams-Eldin H."/>
            <person name="Usmani-Brown S."/>
            <person name="Bringaud F."/>
            <person name="Wincker P."/>
            <person name="Vivares C.P."/>
            <person name="Schwarz R.T."/>
            <person name="Schetters T.P."/>
            <person name="Krause P.J."/>
            <person name="Gorenflot A."/>
            <person name="Berry V."/>
            <person name="Barbe V."/>
            <person name="Ben Mamoun C."/>
        </authorList>
    </citation>
    <scope>NUCLEOTIDE SEQUENCE [LARGE SCALE GENOMIC DNA]</scope>
    <source>
        <strain evidence="4 5">RI</strain>
    </source>
</reference>
<feature type="domain" description="RRM" evidence="3">
    <location>
        <begin position="426"/>
        <end position="504"/>
    </location>
</feature>
<evidence type="ECO:0000313" key="5">
    <source>
        <dbReference type="Proteomes" id="UP000002899"/>
    </source>
</evidence>
<feature type="compositionally biased region" description="Polar residues" evidence="2">
    <location>
        <begin position="391"/>
        <end position="402"/>
    </location>
</feature>
<dbReference type="Proteomes" id="UP000002899">
    <property type="component" value="Chromosome IV"/>
</dbReference>
<dbReference type="KEGG" id="bmic:BmR1_04g05810"/>
<evidence type="ECO:0000256" key="2">
    <source>
        <dbReference type="SAM" id="MobiDB-lite"/>
    </source>
</evidence>
<evidence type="ECO:0000313" key="4">
    <source>
        <dbReference type="EMBL" id="SIO73589.1"/>
    </source>
</evidence>
<feature type="region of interest" description="Disordered" evidence="2">
    <location>
        <begin position="266"/>
        <end position="350"/>
    </location>
</feature>
<name>A0A1N6LXI0_BABMR</name>
<dbReference type="VEuPathDB" id="PiroplasmaDB:BmR1_04g05810"/>
<feature type="compositionally biased region" description="Low complexity" evidence="2">
    <location>
        <begin position="100"/>
        <end position="112"/>
    </location>
</feature>
<evidence type="ECO:0000256" key="1">
    <source>
        <dbReference type="PROSITE-ProRule" id="PRU00176"/>
    </source>
</evidence>
<feature type="region of interest" description="Disordered" evidence="2">
    <location>
        <begin position="1"/>
        <end position="113"/>
    </location>
</feature>
<feature type="compositionally biased region" description="Polar residues" evidence="2">
    <location>
        <begin position="48"/>
        <end position="64"/>
    </location>
</feature>
<feature type="domain" description="RRM" evidence="3">
    <location>
        <begin position="122"/>
        <end position="200"/>
    </location>
</feature>
<dbReference type="SUPFAM" id="SSF54928">
    <property type="entry name" value="RNA-binding domain, RBD"/>
    <property type="match status" value="2"/>
</dbReference>
<dbReference type="Pfam" id="PF00076">
    <property type="entry name" value="RRM_1"/>
    <property type="match status" value="2"/>
</dbReference>
<sequence>MPPRKKATTVAAKKTAKTKNTRATKHSKSKKEDHDSDYDPNEEEVSPSLVQDTASAPNNEVQTAQPEQPEKPEQPNQTDDNAVTDDVNPSADDAGSVIPDNNMDNNNAVNVDSGDRVNRDRYRIFVTRIPFEATSDDIENYFKQFGEVEDAYCPKQPGKAHLNKGFGFISFKNDEVLQAVFNARPHTILGREIVVDKATIRSEQQTDRKRVDYSRSKRSLDAPDRDSNKINRRANSRQYDRPPSSYSGGPPMSYSGGYSNVHAGYNQPPGYNSYDHGNYDSRSNYDNYNRSGSGYGQSSSEYNQGHGSYSSNYGQYGNRQSGYDRNYNNPPPYDRPYDGNDYNRNFDPNRSINYVFNGGEKDRRGENYDRHYQYDQNYQNIQYQMQQPPYSSTAQSYNNNYEPQGYDPSRPTTQGSDTLESKRLKNKLFVGRMRNDTTVATMRNYFERFGELIDAYIPKDPKTQKGKGFGFISFHNETSVRAVLQATYKHVIDGREVIVDMADADQKKNR</sequence>
<feature type="compositionally biased region" description="Low complexity" evidence="2">
    <location>
        <begin position="280"/>
        <end position="305"/>
    </location>
</feature>
<dbReference type="InterPro" id="IPR035979">
    <property type="entry name" value="RBD_domain_sf"/>
</dbReference>
<dbReference type="OrthoDB" id="21467at2759"/>
<feature type="region of interest" description="Disordered" evidence="2">
    <location>
        <begin position="388"/>
        <end position="418"/>
    </location>
</feature>
<feature type="region of interest" description="Disordered" evidence="2">
    <location>
        <begin position="203"/>
        <end position="253"/>
    </location>
</feature>
<feature type="compositionally biased region" description="Basic and acidic residues" evidence="2">
    <location>
        <begin position="203"/>
        <end position="229"/>
    </location>
</feature>
<dbReference type="GeneID" id="24425807"/>
<keyword evidence="5" id="KW-1185">Reference proteome</keyword>
<dbReference type="InterPro" id="IPR000504">
    <property type="entry name" value="RRM_dom"/>
</dbReference>
<feature type="compositionally biased region" description="Low complexity" evidence="2">
    <location>
        <begin position="242"/>
        <end position="253"/>
    </location>
</feature>
<dbReference type="EMBL" id="LN871599">
    <property type="protein sequence ID" value="SIO73589.1"/>
    <property type="molecule type" value="Genomic_DNA"/>
</dbReference>
<organism evidence="4 5">
    <name type="scientific">Babesia microti (strain RI)</name>
    <dbReference type="NCBI Taxonomy" id="1133968"/>
    <lineage>
        <taxon>Eukaryota</taxon>
        <taxon>Sar</taxon>
        <taxon>Alveolata</taxon>
        <taxon>Apicomplexa</taxon>
        <taxon>Aconoidasida</taxon>
        <taxon>Piroplasmida</taxon>
        <taxon>Babesiidae</taxon>
        <taxon>Babesia</taxon>
    </lineage>
</organism>
<proteinExistence type="predicted"/>
<dbReference type="Gene3D" id="3.30.70.330">
    <property type="match status" value="2"/>
</dbReference>
<dbReference type="PANTHER" id="PTHR48035">
    <property type="entry name" value="HETEROGENEOUS NUCLEAR RIBONUCLEOPROTEIN 1"/>
    <property type="match status" value="1"/>
</dbReference>
<dbReference type="GO" id="GO:0003723">
    <property type="term" value="F:RNA binding"/>
    <property type="evidence" value="ECO:0007669"/>
    <property type="project" value="UniProtKB-UniRule"/>
</dbReference>
<evidence type="ECO:0000259" key="3">
    <source>
        <dbReference type="PROSITE" id="PS50102"/>
    </source>
</evidence>